<dbReference type="RefSeq" id="WP_256422592.1">
    <property type="nucleotide sequence ID" value="NZ_JANHDI010000013.1"/>
</dbReference>
<feature type="region of interest" description="Disordered" evidence="1">
    <location>
        <begin position="1"/>
        <end position="24"/>
    </location>
</feature>
<proteinExistence type="predicted"/>
<feature type="compositionally biased region" description="Acidic residues" evidence="1">
    <location>
        <begin position="102"/>
        <end position="121"/>
    </location>
</feature>
<name>A0ABD6CLL8_9EURY</name>
<evidence type="ECO:0000313" key="3">
    <source>
        <dbReference type="Proteomes" id="UP001597085"/>
    </source>
</evidence>
<dbReference type="AlphaFoldDB" id="A0ABD6CLL8"/>
<evidence type="ECO:0000313" key="2">
    <source>
        <dbReference type="EMBL" id="MFD1598333.1"/>
    </source>
</evidence>
<evidence type="ECO:0000256" key="1">
    <source>
        <dbReference type="SAM" id="MobiDB-lite"/>
    </source>
</evidence>
<keyword evidence="3" id="KW-1185">Reference proteome</keyword>
<comment type="caution">
    <text evidence="2">The sequence shown here is derived from an EMBL/GenBank/DDBJ whole genome shotgun (WGS) entry which is preliminary data.</text>
</comment>
<feature type="region of interest" description="Disordered" evidence="1">
    <location>
        <begin position="41"/>
        <end position="129"/>
    </location>
</feature>
<feature type="region of interest" description="Disordered" evidence="1">
    <location>
        <begin position="146"/>
        <end position="206"/>
    </location>
</feature>
<dbReference type="EMBL" id="JBHUDK010000004">
    <property type="protein sequence ID" value="MFD1598333.1"/>
    <property type="molecule type" value="Genomic_DNA"/>
</dbReference>
<feature type="compositionally biased region" description="Basic and acidic residues" evidence="1">
    <location>
        <begin position="180"/>
        <end position="206"/>
    </location>
</feature>
<accession>A0ABD6CLL8</accession>
<protein>
    <submittedName>
        <fullName evidence="2">Uncharacterized protein</fullName>
    </submittedName>
</protein>
<reference evidence="2 3" key="1">
    <citation type="journal article" date="2019" name="Int. J. Syst. Evol. Microbiol.">
        <title>The Global Catalogue of Microorganisms (GCM) 10K type strain sequencing project: providing services to taxonomists for standard genome sequencing and annotation.</title>
        <authorList>
            <consortium name="The Broad Institute Genomics Platform"/>
            <consortium name="The Broad Institute Genome Sequencing Center for Infectious Disease"/>
            <person name="Wu L."/>
            <person name="Ma J."/>
        </authorList>
    </citation>
    <scope>NUCLEOTIDE SEQUENCE [LARGE SCALE GENOMIC DNA]</scope>
    <source>
        <strain evidence="2 3">CGMCC 1.12121</strain>
    </source>
</reference>
<feature type="compositionally biased region" description="Basic and acidic residues" evidence="1">
    <location>
        <begin position="67"/>
        <end position="76"/>
    </location>
</feature>
<dbReference type="Proteomes" id="UP001597085">
    <property type="component" value="Unassembled WGS sequence"/>
</dbReference>
<gene>
    <name evidence="2" type="ORF">ACFSBX_05120</name>
</gene>
<organism evidence="2 3">
    <name type="scientific">Halobellus rarus</name>
    <dbReference type="NCBI Taxonomy" id="1126237"/>
    <lineage>
        <taxon>Archaea</taxon>
        <taxon>Methanobacteriati</taxon>
        <taxon>Methanobacteriota</taxon>
        <taxon>Stenosarchaea group</taxon>
        <taxon>Halobacteria</taxon>
        <taxon>Halobacteriales</taxon>
        <taxon>Haloferacaceae</taxon>
        <taxon>Halobellus</taxon>
    </lineage>
</organism>
<sequence length="318" mass="35826">MAQKKHKFESKVGPITKEVEESEVEELQRLQEAELWRYVGKTEVKRKGPNVQPLPDESDDSGPIDTDSIKEDRKEEELAEASRAFRDHAKRSNSPSSVVFEELADEIEENNDLSDIEEESESSNVGLRQDESWSDFKVRMRENNVSVGEMDSRTKRELKDLKKASRMRKGKGHNSTALAEHLEEKASRLLDEADDSHPSDKIKDESVNVEMAQAAAEAFRDRANSPDGSDAWEEVAEELEQKSTNVETQVFPDLEGSTVTHHTDGSATVKTEHQGVREELQSLMSESDVARQISDVEGELTVEIDDPDEAIEELEEAM</sequence>
<feature type="compositionally biased region" description="Basic and acidic residues" evidence="1">
    <location>
        <begin position="150"/>
        <end position="163"/>
    </location>
</feature>